<organism evidence="1 2">
    <name type="scientific">Puniceibacterium antarcticum</name>
    <dbReference type="NCBI Taxonomy" id="1206336"/>
    <lineage>
        <taxon>Bacteria</taxon>
        <taxon>Pseudomonadati</taxon>
        <taxon>Pseudomonadota</taxon>
        <taxon>Alphaproteobacteria</taxon>
        <taxon>Rhodobacterales</taxon>
        <taxon>Paracoccaceae</taxon>
        <taxon>Puniceibacterium</taxon>
    </lineage>
</organism>
<evidence type="ECO:0000313" key="2">
    <source>
        <dbReference type="Proteomes" id="UP000231259"/>
    </source>
</evidence>
<dbReference type="AlphaFoldDB" id="A0A2G8RGK8"/>
<reference evidence="1 2" key="1">
    <citation type="submission" date="2013-09" db="EMBL/GenBank/DDBJ databases">
        <title>Genome sequencing of Phaeobacter antarcticus sp. nov. SM1211.</title>
        <authorList>
            <person name="Zhang X.-Y."/>
            <person name="Liu C."/>
            <person name="Chen X.-L."/>
            <person name="Xie B.-B."/>
            <person name="Qin Q.-L."/>
            <person name="Rong J.-C."/>
            <person name="Zhang Y.-Z."/>
        </authorList>
    </citation>
    <scope>NUCLEOTIDE SEQUENCE [LARGE SCALE GENOMIC DNA]</scope>
    <source>
        <strain evidence="1 2">SM1211</strain>
    </source>
</reference>
<gene>
    <name evidence="1" type="ORF">P775_08405</name>
</gene>
<dbReference type="EMBL" id="AWWI01000060">
    <property type="protein sequence ID" value="PIL20541.1"/>
    <property type="molecule type" value="Genomic_DNA"/>
</dbReference>
<comment type="caution">
    <text evidence="1">The sequence shown here is derived from an EMBL/GenBank/DDBJ whole genome shotgun (WGS) entry which is preliminary data.</text>
</comment>
<protein>
    <submittedName>
        <fullName evidence="1">Uncharacterized protein</fullName>
    </submittedName>
</protein>
<name>A0A2G8RGK8_9RHOB</name>
<evidence type="ECO:0000313" key="1">
    <source>
        <dbReference type="EMBL" id="PIL20541.1"/>
    </source>
</evidence>
<keyword evidence="2" id="KW-1185">Reference proteome</keyword>
<accession>A0A2G8RGK8</accession>
<sequence>MRGAYVSAPHLAFFLDIPAKFAMNLPLTGDPAFYGSV</sequence>
<dbReference type="Proteomes" id="UP000231259">
    <property type="component" value="Unassembled WGS sequence"/>
</dbReference>
<proteinExistence type="predicted"/>